<dbReference type="InterPro" id="IPR036909">
    <property type="entry name" value="Cyt_c-like_dom_sf"/>
</dbReference>
<evidence type="ECO:0000313" key="7">
    <source>
        <dbReference type="EMBL" id="MCU7548890.1"/>
    </source>
</evidence>
<dbReference type="Proteomes" id="UP001155483">
    <property type="component" value="Unassembled WGS sequence"/>
</dbReference>
<dbReference type="PANTHER" id="PTHR35008">
    <property type="entry name" value="BLL4482 PROTEIN-RELATED"/>
    <property type="match status" value="1"/>
</dbReference>
<gene>
    <name evidence="7" type="ORF">OCK74_07155</name>
</gene>
<dbReference type="PROSITE" id="PS51257">
    <property type="entry name" value="PROKAR_LIPOPROTEIN"/>
    <property type="match status" value="1"/>
</dbReference>
<evidence type="ECO:0000256" key="4">
    <source>
        <dbReference type="PROSITE-ProRule" id="PRU00433"/>
    </source>
</evidence>
<reference evidence="7" key="1">
    <citation type="submission" date="2022-09" db="EMBL/GenBank/DDBJ databases">
        <authorList>
            <person name="Yuan C."/>
            <person name="Ke Z."/>
        </authorList>
    </citation>
    <scope>NUCLEOTIDE SEQUENCE</scope>
    <source>
        <strain evidence="7">LB-8</strain>
    </source>
</reference>
<keyword evidence="3 4" id="KW-0408">Iron</keyword>
<dbReference type="Pfam" id="PF00034">
    <property type="entry name" value="Cytochrom_C"/>
    <property type="match status" value="1"/>
</dbReference>
<dbReference type="PROSITE" id="PS51007">
    <property type="entry name" value="CYTC"/>
    <property type="match status" value="1"/>
</dbReference>
<feature type="domain" description="Cytochrome c" evidence="6">
    <location>
        <begin position="42"/>
        <end position="184"/>
    </location>
</feature>
<dbReference type="RefSeq" id="WP_279296335.1">
    <property type="nucleotide sequence ID" value="NZ_JAOTIF010000003.1"/>
</dbReference>
<evidence type="ECO:0000256" key="5">
    <source>
        <dbReference type="SAM" id="MobiDB-lite"/>
    </source>
</evidence>
<evidence type="ECO:0000256" key="1">
    <source>
        <dbReference type="ARBA" id="ARBA00022617"/>
    </source>
</evidence>
<dbReference type="EMBL" id="JAOTIF010000003">
    <property type="protein sequence ID" value="MCU7548890.1"/>
    <property type="molecule type" value="Genomic_DNA"/>
</dbReference>
<dbReference type="InterPro" id="IPR009056">
    <property type="entry name" value="Cyt_c-like_dom"/>
</dbReference>
<proteinExistence type="predicted"/>
<dbReference type="GO" id="GO:0020037">
    <property type="term" value="F:heme binding"/>
    <property type="evidence" value="ECO:0007669"/>
    <property type="project" value="InterPro"/>
</dbReference>
<dbReference type="AlphaFoldDB" id="A0A9X2XUJ7"/>
<protein>
    <submittedName>
        <fullName evidence="7">C-type cytochrome</fullName>
    </submittedName>
</protein>
<dbReference type="SUPFAM" id="SSF46626">
    <property type="entry name" value="Cytochrome c"/>
    <property type="match status" value="1"/>
</dbReference>
<comment type="caution">
    <text evidence="7">The sequence shown here is derived from an EMBL/GenBank/DDBJ whole genome shotgun (WGS) entry which is preliminary data.</text>
</comment>
<sequence>MRTLNHALFAVIILALISGCSSNESKTKEKDISAVRQHESDDMVARGEYLVTVSGCHDCHSPKIFNEKGMSLDSTKLLSGHPSTAQLPPIPAIAHQPGQWIIMSPDLTAFLGPWGTSYTANLTPDSATGTGTWSEENFINAIRTGKHMGQENGRPIMPPMPWEFIRKMTDEDLKSVFAYLRSLPPVNNRVPAPTPPPAAAAAPTKTP</sequence>
<feature type="region of interest" description="Disordered" evidence="5">
    <location>
        <begin position="186"/>
        <end position="207"/>
    </location>
</feature>
<keyword evidence="1 4" id="KW-0349">Heme</keyword>
<organism evidence="7 8">
    <name type="scientific">Paraflavisolibacter caeni</name>
    <dbReference type="NCBI Taxonomy" id="2982496"/>
    <lineage>
        <taxon>Bacteria</taxon>
        <taxon>Pseudomonadati</taxon>
        <taxon>Bacteroidota</taxon>
        <taxon>Chitinophagia</taxon>
        <taxon>Chitinophagales</taxon>
        <taxon>Chitinophagaceae</taxon>
        <taxon>Paraflavisolibacter</taxon>
    </lineage>
</organism>
<evidence type="ECO:0000313" key="8">
    <source>
        <dbReference type="Proteomes" id="UP001155483"/>
    </source>
</evidence>
<dbReference type="PANTHER" id="PTHR35008:SF4">
    <property type="entry name" value="BLL4482 PROTEIN"/>
    <property type="match status" value="1"/>
</dbReference>
<dbReference type="Gene3D" id="1.10.760.10">
    <property type="entry name" value="Cytochrome c-like domain"/>
    <property type="match status" value="1"/>
</dbReference>
<accession>A0A9X2XUJ7</accession>
<dbReference type="GO" id="GO:0046872">
    <property type="term" value="F:metal ion binding"/>
    <property type="evidence" value="ECO:0007669"/>
    <property type="project" value="UniProtKB-KW"/>
</dbReference>
<dbReference type="GO" id="GO:0009055">
    <property type="term" value="F:electron transfer activity"/>
    <property type="evidence" value="ECO:0007669"/>
    <property type="project" value="InterPro"/>
</dbReference>
<evidence type="ECO:0000256" key="2">
    <source>
        <dbReference type="ARBA" id="ARBA00022723"/>
    </source>
</evidence>
<keyword evidence="8" id="KW-1185">Reference proteome</keyword>
<dbReference type="InterPro" id="IPR051459">
    <property type="entry name" value="Cytochrome_c-type_DH"/>
</dbReference>
<evidence type="ECO:0000259" key="6">
    <source>
        <dbReference type="PROSITE" id="PS51007"/>
    </source>
</evidence>
<evidence type="ECO:0000256" key="3">
    <source>
        <dbReference type="ARBA" id="ARBA00023004"/>
    </source>
</evidence>
<keyword evidence="2 4" id="KW-0479">Metal-binding</keyword>
<reference evidence="7" key="2">
    <citation type="submission" date="2023-04" db="EMBL/GenBank/DDBJ databases">
        <title>Paracnuella aquatica gen. nov., sp. nov., a member of the family Chitinophagaceae isolated from a hot spring.</title>
        <authorList>
            <person name="Wang C."/>
        </authorList>
    </citation>
    <scope>NUCLEOTIDE SEQUENCE</scope>
    <source>
        <strain evidence="7">LB-8</strain>
    </source>
</reference>
<name>A0A9X2XUJ7_9BACT</name>